<dbReference type="InterPro" id="IPR005152">
    <property type="entry name" value="Lipase_secreted"/>
</dbReference>
<evidence type="ECO:0000313" key="3">
    <source>
        <dbReference type="Proteomes" id="UP000271573"/>
    </source>
</evidence>
<dbReference type="PIRSF" id="PIRSF029171">
    <property type="entry name" value="Esterase_LipA"/>
    <property type="match status" value="1"/>
</dbReference>
<dbReference type="GO" id="GO:0004806">
    <property type="term" value="F:triacylglycerol lipase activity"/>
    <property type="evidence" value="ECO:0007669"/>
    <property type="project" value="InterPro"/>
</dbReference>
<organism evidence="2 3">
    <name type="scientific">Nocardioides baekrokdamisoli</name>
    <dbReference type="NCBI Taxonomy" id="1804624"/>
    <lineage>
        <taxon>Bacteria</taxon>
        <taxon>Bacillati</taxon>
        <taxon>Actinomycetota</taxon>
        <taxon>Actinomycetes</taxon>
        <taxon>Propionibacteriales</taxon>
        <taxon>Nocardioidaceae</taxon>
        <taxon>Nocardioides</taxon>
    </lineage>
</organism>
<dbReference type="InterPro" id="IPR029058">
    <property type="entry name" value="AB_hydrolase_fold"/>
</dbReference>
<dbReference type="KEGG" id="nbe:Back2_11060"/>
<dbReference type="OrthoDB" id="9798122at2"/>
<dbReference type="GO" id="GO:0016042">
    <property type="term" value="P:lipid catabolic process"/>
    <property type="evidence" value="ECO:0007669"/>
    <property type="project" value="InterPro"/>
</dbReference>
<dbReference type="SUPFAM" id="SSF53474">
    <property type="entry name" value="alpha/beta-Hydrolases"/>
    <property type="match status" value="1"/>
</dbReference>
<sequence length="383" mass="40599">MLRRLLLPLALLASALAVVQPQAEASTTPVGTTLSVSSLPPTLWVPGTRQGWRITYTSTDAFGHVVPVTGEVMIPNGTPPRGGWPVISWAHGTSGLADACAPSRVGPADKARDFAYLKSWMSQGYAVVATDYAGLGTPGVPAYLHGLSESHNIVDIVKAARTFANAGPAWRQLARKYVIIGQSQGGGAAIYAARYATQLGGSALDYRGAVGTGTPANIEKTMLILGPHIPPVAALPAGITSYIGYILASLRHVHPELGIDSILTAEGKKYLALAEQQCVTQYETTVGATNLGDWFTAPTLSLPNFADVVSKYMAMPTSGYDKPFFMANGLIDTDVPMAITLAYVLQLVLNHQPVTFHTYPTDHNGTMAASLPDSEPFVRTLLR</sequence>
<dbReference type="PANTHER" id="PTHR34853:SF1">
    <property type="entry name" value="LIPASE 5"/>
    <property type="match status" value="1"/>
</dbReference>
<evidence type="ECO:0000256" key="1">
    <source>
        <dbReference type="SAM" id="SignalP"/>
    </source>
</evidence>
<dbReference type="AlphaFoldDB" id="A0A3G9J1H1"/>
<dbReference type="PANTHER" id="PTHR34853">
    <property type="match status" value="1"/>
</dbReference>
<feature type="chain" id="PRO_5018287020" evidence="1">
    <location>
        <begin position="26"/>
        <end position="383"/>
    </location>
</feature>
<proteinExistence type="predicted"/>
<gene>
    <name evidence="2" type="ORF">Back2_11060</name>
</gene>
<reference evidence="2 3" key="1">
    <citation type="submission" date="2018-11" db="EMBL/GenBank/DDBJ databases">
        <title>Complete genome sequence of Nocardioides baekrokdamisoli strain KCTC 39748.</title>
        <authorList>
            <person name="Kang S.W."/>
            <person name="Lee K.C."/>
            <person name="Kim K.K."/>
            <person name="Kim J.S."/>
            <person name="Kim D.S."/>
            <person name="Ko S.H."/>
            <person name="Yang S.H."/>
            <person name="Shin Y.K."/>
            <person name="Lee J.S."/>
        </authorList>
    </citation>
    <scope>NUCLEOTIDE SEQUENCE [LARGE SCALE GENOMIC DNA]</scope>
    <source>
        <strain evidence="2 3">KCTC 39748</strain>
    </source>
</reference>
<dbReference type="Gene3D" id="1.10.260.130">
    <property type="match status" value="1"/>
</dbReference>
<name>A0A3G9J1H1_9ACTN</name>
<feature type="signal peptide" evidence="1">
    <location>
        <begin position="1"/>
        <end position="25"/>
    </location>
</feature>
<keyword evidence="1" id="KW-0732">Signal</keyword>
<dbReference type="EMBL" id="AP019307">
    <property type="protein sequence ID" value="BBH16819.1"/>
    <property type="molecule type" value="Genomic_DNA"/>
</dbReference>
<evidence type="ECO:0000313" key="2">
    <source>
        <dbReference type="EMBL" id="BBH16819.1"/>
    </source>
</evidence>
<dbReference type="Gene3D" id="3.40.50.1820">
    <property type="entry name" value="alpha/beta hydrolase"/>
    <property type="match status" value="1"/>
</dbReference>
<accession>A0A3G9J1H1</accession>
<dbReference type="Proteomes" id="UP000271573">
    <property type="component" value="Chromosome"/>
</dbReference>
<keyword evidence="3" id="KW-1185">Reference proteome</keyword>
<protein>
    <submittedName>
        <fullName evidence="2">Lipase</fullName>
    </submittedName>
</protein>
<dbReference type="RefSeq" id="WP_125567496.1">
    <property type="nucleotide sequence ID" value="NZ_AP019307.1"/>
</dbReference>
<dbReference type="Pfam" id="PF03583">
    <property type="entry name" value="LIP"/>
    <property type="match status" value="1"/>
</dbReference>